<proteinExistence type="predicted"/>
<accession>A0AA95K7Y2</accession>
<evidence type="ECO:0000313" key="3">
    <source>
        <dbReference type="Proteomes" id="UP001177595"/>
    </source>
</evidence>
<evidence type="ECO:0000256" key="1">
    <source>
        <dbReference type="SAM" id="MobiDB-lite"/>
    </source>
</evidence>
<organism evidence="2 3">
    <name type="scientific">Arsenophonus nasoniae</name>
    <name type="common">son-killer infecting Nasonia vitripennis</name>
    <dbReference type="NCBI Taxonomy" id="638"/>
    <lineage>
        <taxon>Bacteria</taxon>
        <taxon>Pseudomonadati</taxon>
        <taxon>Pseudomonadota</taxon>
        <taxon>Gammaproteobacteria</taxon>
        <taxon>Enterobacterales</taxon>
        <taxon>Morganellaceae</taxon>
        <taxon>Arsenophonus</taxon>
    </lineage>
</organism>
<dbReference type="Proteomes" id="UP001177595">
    <property type="component" value="Chromosome"/>
</dbReference>
<evidence type="ECO:0000313" key="2">
    <source>
        <dbReference type="EMBL" id="WGM03052.1"/>
    </source>
</evidence>
<feature type="region of interest" description="Disordered" evidence="1">
    <location>
        <begin position="1"/>
        <end position="23"/>
    </location>
</feature>
<dbReference type="AlphaFoldDB" id="A0AA95K7Y2"/>
<name>A0AA95K7Y2_9GAMM</name>
<feature type="compositionally biased region" description="Polar residues" evidence="1">
    <location>
        <begin position="1"/>
        <end position="15"/>
    </location>
</feature>
<gene>
    <name evidence="2" type="ORF">QE210_08315</name>
</gene>
<sequence>MNINNSNYSNLSQSTVKKDDRIYNDSKARPVGIATKFNRVTNKVEVSQNIPLMTPEDKMHLNRMFDRCFTNVEKYAHLKR</sequence>
<dbReference type="RefSeq" id="WP_280626135.1">
    <property type="nucleotide sequence ID" value="NZ_CP123504.1"/>
</dbReference>
<reference evidence="2" key="1">
    <citation type="submission" date="2023-04" db="EMBL/GenBank/DDBJ databases">
        <title>Genome dynamics across the evolutionary transition to endosymbiosis.</title>
        <authorList>
            <person name="Siozios S."/>
            <person name="Nadal-Jimenez P."/>
            <person name="Azagi T."/>
            <person name="Sprong H."/>
            <person name="Frost C.L."/>
            <person name="Parratt S.R."/>
            <person name="Taylor G."/>
            <person name="Brettell L."/>
            <person name="Lew K.C."/>
            <person name="Croft L."/>
            <person name="King K.C."/>
            <person name="Brockhurst M.A."/>
            <person name="Hypsa V."/>
            <person name="Novakova E."/>
            <person name="Darby A.C."/>
            <person name="Hurst G.D.D."/>
        </authorList>
    </citation>
    <scope>NUCLEOTIDE SEQUENCE</scope>
    <source>
        <strain evidence="2">APv</strain>
    </source>
</reference>
<protein>
    <submittedName>
        <fullName evidence="2">Uncharacterized protein</fullName>
    </submittedName>
</protein>
<dbReference type="EMBL" id="CP123504">
    <property type="protein sequence ID" value="WGM03052.1"/>
    <property type="molecule type" value="Genomic_DNA"/>
</dbReference>